<dbReference type="STRING" id="671987.R0K626"/>
<dbReference type="eggNOG" id="ENOG502QU12">
    <property type="taxonomic scope" value="Eukaryota"/>
</dbReference>
<dbReference type="PANTHER" id="PTHR36681">
    <property type="entry name" value="NUCLEAR GTPASE, GERMINAL CENTER-ASSOCIATED, TANDEM DUPLICATE 3"/>
    <property type="match status" value="1"/>
</dbReference>
<name>R0K626_EXST2</name>
<keyword evidence="6" id="KW-1185">Reference proteome</keyword>
<dbReference type="RefSeq" id="XP_008023884.1">
    <property type="nucleotide sequence ID" value="XM_008025693.1"/>
</dbReference>
<protein>
    <recommendedName>
        <fullName evidence="7">Nuclear GTPase SLIP-GC</fullName>
    </recommendedName>
</protein>
<evidence type="ECO:0000256" key="2">
    <source>
        <dbReference type="SAM" id="MobiDB-lite"/>
    </source>
</evidence>
<feature type="domain" description="DUF7605" evidence="4">
    <location>
        <begin position="867"/>
        <end position="1025"/>
    </location>
</feature>
<dbReference type="OrthoDB" id="3598281at2759"/>
<gene>
    <name evidence="5" type="ORF">SETTUDRAFT_107546</name>
</gene>
<dbReference type="Pfam" id="PF00350">
    <property type="entry name" value="Dynamin_N"/>
    <property type="match status" value="1"/>
</dbReference>
<dbReference type="HOGENOM" id="CLU_005249_4_1_1"/>
<dbReference type="AlphaFoldDB" id="R0K626"/>
<evidence type="ECO:0000313" key="5">
    <source>
        <dbReference type="EMBL" id="EOA88473.1"/>
    </source>
</evidence>
<evidence type="ECO:0000256" key="1">
    <source>
        <dbReference type="SAM" id="Coils"/>
    </source>
</evidence>
<dbReference type="InterPro" id="IPR056024">
    <property type="entry name" value="DUF7605"/>
</dbReference>
<feature type="coiled-coil region" evidence="1">
    <location>
        <begin position="489"/>
        <end position="523"/>
    </location>
</feature>
<keyword evidence="1" id="KW-0175">Coiled coil</keyword>
<reference evidence="5 6" key="2">
    <citation type="journal article" date="2013" name="PLoS Genet.">
        <title>Comparative genome structure, secondary metabolite, and effector coding capacity across Cochliobolus pathogens.</title>
        <authorList>
            <person name="Condon B.J."/>
            <person name="Leng Y."/>
            <person name="Wu D."/>
            <person name="Bushley K.E."/>
            <person name="Ohm R.A."/>
            <person name="Otillar R."/>
            <person name="Martin J."/>
            <person name="Schackwitz W."/>
            <person name="Grimwood J."/>
            <person name="MohdZainudin N."/>
            <person name="Xue C."/>
            <person name="Wang R."/>
            <person name="Manning V.A."/>
            <person name="Dhillon B."/>
            <person name="Tu Z.J."/>
            <person name="Steffenson B.J."/>
            <person name="Salamov A."/>
            <person name="Sun H."/>
            <person name="Lowry S."/>
            <person name="LaButti K."/>
            <person name="Han J."/>
            <person name="Copeland A."/>
            <person name="Lindquist E."/>
            <person name="Barry K."/>
            <person name="Schmutz J."/>
            <person name="Baker S.E."/>
            <person name="Ciuffetti L.M."/>
            <person name="Grigoriev I.V."/>
            <person name="Zhong S."/>
            <person name="Turgeon B.G."/>
        </authorList>
    </citation>
    <scope>NUCLEOTIDE SEQUENCE [LARGE SCALE GENOMIC DNA]</scope>
    <source>
        <strain evidence="6">28A</strain>
    </source>
</reference>
<dbReference type="EMBL" id="KB908537">
    <property type="protein sequence ID" value="EOA88473.1"/>
    <property type="molecule type" value="Genomic_DNA"/>
</dbReference>
<feature type="compositionally biased region" description="Basic and acidic residues" evidence="2">
    <location>
        <begin position="1130"/>
        <end position="1141"/>
    </location>
</feature>
<dbReference type="Proteomes" id="UP000016935">
    <property type="component" value="Unassembled WGS sequence"/>
</dbReference>
<feature type="coiled-coil region" evidence="1">
    <location>
        <begin position="619"/>
        <end position="653"/>
    </location>
</feature>
<dbReference type="Pfam" id="PF24564">
    <property type="entry name" value="DUF7605"/>
    <property type="match status" value="1"/>
</dbReference>
<reference evidence="5 6" key="1">
    <citation type="journal article" date="2012" name="PLoS Pathog.">
        <title>Diverse lifestyles and strategies of plant pathogenesis encoded in the genomes of eighteen Dothideomycetes fungi.</title>
        <authorList>
            <person name="Ohm R.A."/>
            <person name="Feau N."/>
            <person name="Henrissat B."/>
            <person name="Schoch C.L."/>
            <person name="Horwitz B.A."/>
            <person name="Barry K.W."/>
            <person name="Condon B.J."/>
            <person name="Copeland A.C."/>
            <person name="Dhillon B."/>
            <person name="Glaser F."/>
            <person name="Hesse C.N."/>
            <person name="Kosti I."/>
            <person name="LaButti K."/>
            <person name="Lindquist E.A."/>
            <person name="Lucas S."/>
            <person name="Salamov A.A."/>
            <person name="Bradshaw R.E."/>
            <person name="Ciuffetti L."/>
            <person name="Hamelin R.C."/>
            <person name="Kema G.H.J."/>
            <person name="Lawrence C."/>
            <person name="Scott J.A."/>
            <person name="Spatafora J.W."/>
            <person name="Turgeon B.G."/>
            <person name="de Wit P.J.G.M."/>
            <person name="Zhong S."/>
            <person name="Goodwin S.B."/>
            <person name="Grigoriev I.V."/>
        </authorList>
    </citation>
    <scope>NUCLEOTIDE SEQUENCE [LARGE SCALE GENOMIC DNA]</scope>
    <source>
        <strain evidence="6">28A</strain>
    </source>
</reference>
<proteinExistence type="predicted"/>
<dbReference type="InterPro" id="IPR045063">
    <property type="entry name" value="Dynamin_N"/>
</dbReference>
<organism evidence="5 6">
    <name type="scientific">Exserohilum turcicum (strain 28A)</name>
    <name type="common">Northern leaf blight fungus</name>
    <name type="synonym">Setosphaeria turcica</name>
    <dbReference type="NCBI Taxonomy" id="671987"/>
    <lineage>
        <taxon>Eukaryota</taxon>
        <taxon>Fungi</taxon>
        <taxon>Dikarya</taxon>
        <taxon>Ascomycota</taxon>
        <taxon>Pezizomycotina</taxon>
        <taxon>Dothideomycetes</taxon>
        <taxon>Pleosporomycetidae</taxon>
        <taxon>Pleosporales</taxon>
        <taxon>Pleosporineae</taxon>
        <taxon>Pleosporaceae</taxon>
        <taxon>Exserohilum</taxon>
    </lineage>
</organism>
<evidence type="ECO:0000313" key="6">
    <source>
        <dbReference type="Proteomes" id="UP000016935"/>
    </source>
</evidence>
<sequence length="1181" mass="132424">MDWDNLERQVRALLPEQPLKENRCWIGILSHKWSVPDKLRESDIGWFVGNRTSTSQKILERYRKLHGLQDIQLSFKNALVGNDDLLEHFLKPNDDLIVFMAINPVQASARVATSPLPVRARSKIHPAMPCVSTSSPDKSNQEVLDILHRNIRHIIKLQNPDVLEAGVAQAVQILNSIKRCISDQEVTNGEAAACLENIEQIIPQAERKRIVIGVIGNTGAGKSSVINALLEEERIVPTNCMRACTAVVTEISWNDCTDASSKYRAEIEFISATDWERELTTLMQEFLCENGTLSRDAQDPNSDAGVAWAKFHAVYPHVAKNALHQWDIPTLMSIRPVANVLGTTKTICTARSGKLYEKLEEYVDSKEKVPLKGKGGGKKGSHQMEFWPLVKDVKIYTRSSALSTGAVIVDLPGIQDSNAARAAVAESYIKQCTGLWIVAPINRAVDDKNAKTLLGDSFKRQLKYDGGIANVTFICSKTDDISVTEAIHSLGLEEEAANFEQQYDACNQKLKEVKDKILDLRESRKVYKLAYTNASQDIDTWEELQEQFDKGRQPYAPLIKTKKRKVDLKQQPRKSLRIIEDDSDDDLFDCKTERSESESEFQSKAERVRLSDSDIKARLKELKTVKKNARDEVIRSEEAIFELNNQFDKLKAEGDMMRVKVCRMCIAERNVYSKTAIQQHFAAGIKEMDQQDAEQDEDNFDPEKEIRDYDQVAQSLPVFCVSSRAYQKICGHMRKDDRVSGFTNADDTGIPQLQAHCRKITEPGRIQTSRNFLHAFCQLLNSFKLLTSDNKTGVKATSLSKEQRSKLLELMLEGLTADTIEAVHACIKEIRSELKLHIFDKCPKLIADAIEAAPGTACAWGQKGPGGLVWSSYKAVISRYGVFESSAAGKRDFNSDLVGPIMKRLPTAWERTFQISIPKAFAGYIQSYSKLLWGLYEDTTQCVDDIGIVPANLFLLKKQVGTNEQLLQGFHASLISQMNEFQRDASRTLTPSIAEAMHSVYVECAAERGQGAFKRMKGRMEAGVDKLRHTMFHGAMQKLENDLDYMCKKLQKSMNAKSKDISARLKADYMHALGGKDDEQPTASQPKKEANFRMVMRDILEGVDAQFESIANGDISLFKAAAQADIHDEELGHEDEEKHSSAYDSAQGSVDEEANDNSDKDDTGSTSRNQAYVEEGTDNDE</sequence>
<feature type="region of interest" description="Disordered" evidence="2">
    <location>
        <begin position="1130"/>
        <end position="1181"/>
    </location>
</feature>
<dbReference type="Gene3D" id="3.40.50.300">
    <property type="entry name" value="P-loop containing nucleotide triphosphate hydrolases"/>
    <property type="match status" value="2"/>
</dbReference>
<dbReference type="InterPro" id="IPR027417">
    <property type="entry name" value="P-loop_NTPase"/>
</dbReference>
<dbReference type="GeneID" id="19395239"/>
<evidence type="ECO:0000259" key="3">
    <source>
        <dbReference type="Pfam" id="PF00350"/>
    </source>
</evidence>
<accession>R0K626</accession>
<dbReference type="SUPFAM" id="SSF52540">
    <property type="entry name" value="P-loop containing nucleoside triphosphate hydrolases"/>
    <property type="match status" value="1"/>
</dbReference>
<evidence type="ECO:0008006" key="7">
    <source>
        <dbReference type="Google" id="ProtNLM"/>
    </source>
</evidence>
<feature type="domain" description="Dynamin N-terminal" evidence="3">
    <location>
        <begin position="212"/>
        <end position="453"/>
    </location>
</feature>
<dbReference type="PANTHER" id="PTHR36681:SF3">
    <property type="entry name" value="NUCLEAR GTPASE, GERMINAL CENTER-ASSOCIATED, TANDEM DUPLICATE 3"/>
    <property type="match status" value="1"/>
</dbReference>
<evidence type="ECO:0000259" key="4">
    <source>
        <dbReference type="Pfam" id="PF24564"/>
    </source>
</evidence>